<dbReference type="Proteomes" id="UP001204814">
    <property type="component" value="Unassembled WGS sequence"/>
</dbReference>
<name>A0AAP2XN08_9FIRM</name>
<protein>
    <submittedName>
        <fullName evidence="1">Uncharacterized protein</fullName>
    </submittedName>
</protein>
<organism evidence="1 2">
    <name type="scientific">Faecalibacillus intestinalis</name>
    <dbReference type="NCBI Taxonomy" id="1982626"/>
    <lineage>
        <taxon>Bacteria</taxon>
        <taxon>Bacillati</taxon>
        <taxon>Bacillota</taxon>
        <taxon>Erysipelotrichia</taxon>
        <taxon>Erysipelotrichales</taxon>
        <taxon>Coprobacillaceae</taxon>
        <taxon>Faecalibacillus</taxon>
    </lineage>
</organism>
<accession>A0AAP2XN08</accession>
<gene>
    <name evidence="1" type="ORF">NE542_03425</name>
</gene>
<proteinExistence type="predicted"/>
<dbReference type="AlphaFoldDB" id="A0AAP2XN08"/>
<dbReference type="RefSeq" id="WP_117829241.1">
    <property type="nucleotide sequence ID" value="NZ_JAJDKX010000007.1"/>
</dbReference>
<sequence length="113" mass="13456">MKDTWINFRSDQNTKERFEKLVLTTHKNKQELMNDLIDSYLLLNNDEYNSLDKKIAYMLELLNIINEYVQLPVKSYCKELPKDMTEIEKIVKAKSRYHLAIMNKINTASLPTR</sequence>
<evidence type="ECO:0000313" key="2">
    <source>
        <dbReference type="Proteomes" id="UP001204814"/>
    </source>
</evidence>
<evidence type="ECO:0000313" key="1">
    <source>
        <dbReference type="EMBL" id="MCQ5060887.1"/>
    </source>
</evidence>
<dbReference type="EMBL" id="JANGBO010000001">
    <property type="protein sequence ID" value="MCQ5060887.1"/>
    <property type="molecule type" value="Genomic_DNA"/>
</dbReference>
<comment type="caution">
    <text evidence="1">The sequence shown here is derived from an EMBL/GenBank/DDBJ whole genome shotgun (WGS) entry which is preliminary data.</text>
</comment>
<reference evidence="1" key="1">
    <citation type="submission" date="2022-06" db="EMBL/GenBank/DDBJ databases">
        <title>Isolation of gut microbiota from human fecal samples.</title>
        <authorList>
            <person name="Pamer E.G."/>
            <person name="Barat B."/>
            <person name="Waligurski E."/>
            <person name="Medina S."/>
            <person name="Paddock L."/>
            <person name="Mostad J."/>
        </authorList>
    </citation>
    <scope>NUCLEOTIDE SEQUENCE</scope>
    <source>
        <strain evidence="1">DFI.6.24</strain>
    </source>
</reference>